<dbReference type="Proteomes" id="UP000014115">
    <property type="component" value="Unassembled WGS sequence"/>
</dbReference>
<dbReference type="PROSITE" id="PS00409">
    <property type="entry name" value="PROKAR_NTER_METHYL"/>
    <property type="match status" value="1"/>
</dbReference>
<keyword evidence="4 6" id="KW-1133">Transmembrane helix</keyword>
<evidence type="ECO:0000256" key="4">
    <source>
        <dbReference type="ARBA" id="ARBA00022989"/>
    </source>
</evidence>
<evidence type="ECO:0000256" key="6">
    <source>
        <dbReference type="SAM" id="Phobius"/>
    </source>
</evidence>
<dbReference type="PRINTS" id="PR00885">
    <property type="entry name" value="BCTERIALGSPH"/>
</dbReference>
<dbReference type="GO" id="GO:0015628">
    <property type="term" value="P:protein secretion by the type II secretion system"/>
    <property type="evidence" value="ECO:0007669"/>
    <property type="project" value="InterPro"/>
</dbReference>
<dbReference type="OrthoDB" id="9788802at2"/>
<dbReference type="GO" id="GO:0016020">
    <property type="term" value="C:membrane"/>
    <property type="evidence" value="ECO:0007669"/>
    <property type="project" value="UniProtKB-SubCell"/>
</dbReference>
<sequence length="280" mass="31173">MTGLTDTSRQRGFTLIELILVIILLGIVATASFRFVGIGTQAYVDANDRLRLLNQSRFVMERLTRELRNSVPNSIRIAANCLEFSPMRYAGTYFQAPIQSTGDKLVLVSLDRDIDGNLLTASVGDRVVINATQAGYLYDLEQDRAIQLATGFSEQMPVGEPQGVREMTLTDDVNFARSSPRQRIYVAAPPVSYCVNQGQVYRFSDYGWLTTPQNFTALSGLATPQLMAQQVTNTASQAAFRFNDENVLTRNNVVLIYLTFTNQAGESMYFSREVHIANVP</sequence>
<dbReference type="InterPro" id="IPR002416">
    <property type="entry name" value="T2SS_protein-GspH"/>
</dbReference>
<accession>K2KC14</accession>
<keyword evidence="5 6" id="KW-0472">Membrane</keyword>
<dbReference type="NCBIfam" id="TIGR02532">
    <property type="entry name" value="IV_pilin_GFxxxE"/>
    <property type="match status" value="1"/>
</dbReference>
<dbReference type="eggNOG" id="COG2165">
    <property type="taxonomic scope" value="Bacteria"/>
</dbReference>
<keyword evidence="3 6" id="KW-0812">Transmembrane</keyword>
<keyword evidence="2" id="KW-0488">Methylation</keyword>
<evidence type="ECO:0000313" key="7">
    <source>
        <dbReference type="EMBL" id="EKE85398.1"/>
    </source>
</evidence>
<dbReference type="EMBL" id="AMRG01000003">
    <property type="protein sequence ID" value="EKE85398.1"/>
    <property type="molecule type" value="Genomic_DNA"/>
</dbReference>
<feature type="transmembrane region" description="Helical" evidence="6">
    <location>
        <begin position="12"/>
        <end position="33"/>
    </location>
</feature>
<protein>
    <submittedName>
        <fullName evidence="7">Tfp-like pilus assembly protein</fullName>
    </submittedName>
</protein>
<dbReference type="RefSeq" id="WP_008487788.1">
    <property type="nucleotide sequence ID" value="NZ_AMRG01000003.1"/>
</dbReference>
<reference evidence="7 8" key="1">
    <citation type="journal article" date="2012" name="J. Bacteriol.">
        <title>Genome Sequence of Idiomarina xiamenensis Type Strain 10-D-4.</title>
        <authorList>
            <person name="Lai Q."/>
            <person name="Wang L."/>
            <person name="Wang W."/>
            <person name="Shao Z."/>
        </authorList>
    </citation>
    <scope>NUCLEOTIDE SEQUENCE [LARGE SCALE GENOMIC DNA]</scope>
    <source>
        <strain evidence="7 8">10-D-4</strain>
    </source>
</reference>
<evidence type="ECO:0000313" key="8">
    <source>
        <dbReference type="Proteomes" id="UP000014115"/>
    </source>
</evidence>
<gene>
    <name evidence="7" type="ORF">A10D4_03600</name>
</gene>
<evidence type="ECO:0000256" key="2">
    <source>
        <dbReference type="ARBA" id="ARBA00022481"/>
    </source>
</evidence>
<comment type="caution">
    <text evidence="7">The sequence shown here is derived from an EMBL/GenBank/DDBJ whole genome shotgun (WGS) entry which is preliminary data.</text>
</comment>
<dbReference type="AlphaFoldDB" id="K2KC14"/>
<keyword evidence="8" id="KW-1185">Reference proteome</keyword>
<organism evidence="7 8">
    <name type="scientific">Idiomarina xiamenensis 10-D-4</name>
    <dbReference type="NCBI Taxonomy" id="740709"/>
    <lineage>
        <taxon>Bacteria</taxon>
        <taxon>Pseudomonadati</taxon>
        <taxon>Pseudomonadota</taxon>
        <taxon>Gammaproteobacteria</taxon>
        <taxon>Alteromonadales</taxon>
        <taxon>Idiomarinaceae</taxon>
        <taxon>Idiomarina</taxon>
    </lineage>
</organism>
<evidence type="ECO:0000256" key="5">
    <source>
        <dbReference type="ARBA" id="ARBA00023136"/>
    </source>
</evidence>
<comment type="subcellular location">
    <subcellularLocation>
        <location evidence="1">Membrane</location>
        <topology evidence="1">Single-pass membrane protein</topology>
    </subcellularLocation>
</comment>
<proteinExistence type="predicted"/>
<dbReference type="InterPro" id="IPR012902">
    <property type="entry name" value="N_methyl_site"/>
</dbReference>
<dbReference type="GO" id="GO:0015627">
    <property type="term" value="C:type II protein secretion system complex"/>
    <property type="evidence" value="ECO:0007669"/>
    <property type="project" value="InterPro"/>
</dbReference>
<evidence type="ECO:0000256" key="3">
    <source>
        <dbReference type="ARBA" id="ARBA00022692"/>
    </source>
</evidence>
<dbReference type="PATRIC" id="fig|740709.3.peg.725"/>
<dbReference type="Pfam" id="PF07963">
    <property type="entry name" value="N_methyl"/>
    <property type="match status" value="1"/>
</dbReference>
<evidence type="ECO:0000256" key="1">
    <source>
        <dbReference type="ARBA" id="ARBA00004167"/>
    </source>
</evidence>
<name>K2KC14_9GAMM</name>
<dbReference type="STRING" id="740709.A10D4_03600"/>